<evidence type="ECO:0000256" key="7">
    <source>
        <dbReference type="ARBA" id="ARBA00022741"/>
    </source>
</evidence>
<dbReference type="Pfam" id="PF12810">
    <property type="entry name" value="ALK_LTK_GRD"/>
    <property type="match status" value="1"/>
</dbReference>
<sequence length="432" mass="45278">AQRNIRGTQPPSLCLAHTHTHTAQRDRREEARLGTPALPEAMGLLPMRAGPHLRQLYLLLFLVPSFGSLLTEESFATEQTHLHALNQLDTGFPQGIAADETETVTMEDGSLYQVEELPFLFPAPEVVPSDYSDVVWWFTSCGASGPNGPTQAQCDNAYRHTNVSVGLHSEGSLKGTQTWQIPATSKYVVSAYGAAGGKGARNSNKRSHGIFISAIFHLEKDDLLYILAGQQGEDACPGKDAMTREICLGESSIIEDEYNANNAMSEWAGGGGGGGGATYIFKMENGVSVPLLIAAGGGGKAYLEDPDATMDDLMVEQYENDTSVPGFNGQIGAAGGGGGWNDITKYPWAGKSLMEGAHGGSACPQALKKLKWATHGGFGGGGGACTSGGGGGGYRGGDASLTDGITADGYDGISFVNQAGEIYLHPLAGKEK</sequence>
<evidence type="ECO:0000256" key="2">
    <source>
        <dbReference type="ARBA" id="ARBA00011902"/>
    </source>
</evidence>
<keyword evidence="5" id="KW-0812">Transmembrane</keyword>
<dbReference type="EMBL" id="BFAA01003895">
    <property type="protein sequence ID" value="GCB62362.1"/>
    <property type="molecule type" value="Genomic_DNA"/>
</dbReference>
<gene>
    <name evidence="18" type="ORF">scyTo_0009505</name>
</gene>
<keyword evidence="10" id="KW-1133">Transmembrane helix</keyword>
<dbReference type="Proteomes" id="UP000288216">
    <property type="component" value="Unassembled WGS sequence"/>
</dbReference>
<evidence type="ECO:0000256" key="13">
    <source>
        <dbReference type="ARBA" id="ARBA00023157"/>
    </source>
</evidence>
<protein>
    <recommendedName>
        <fullName evidence="2">receptor protein-tyrosine kinase</fullName>
        <ecNumber evidence="2">2.7.10.1</ecNumber>
    </recommendedName>
</protein>
<dbReference type="STRING" id="75743.A0A401NNC6"/>
<dbReference type="GO" id="GO:0005886">
    <property type="term" value="C:plasma membrane"/>
    <property type="evidence" value="ECO:0007669"/>
    <property type="project" value="UniProtKB-SubCell"/>
</dbReference>
<evidence type="ECO:0000256" key="10">
    <source>
        <dbReference type="ARBA" id="ARBA00022989"/>
    </source>
</evidence>
<evidence type="ECO:0000256" key="6">
    <source>
        <dbReference type="ARBA" id="ARBA00022729"/>
    </source>
</evidence>
<keyword evidence="9" id="KW-0067">ATP-binding</keyword>
<feature type="domain" description="ALK/LTK-like glycine-rich" evidence="17">
    <location>
        <begin position="185"/>
        <end position="418"/>
    </location>
</feature>
<dbReference type="PANTHER" id="PTHR31535">
    <property type="match status" value="1"/>
</dbReference>
<keyword evidence="12" id="KW-0829">Tyrosine-protein kinase</keyword>
<comment type="caution">
    <text evidence="18">The sequence shown here is derived from an EMBL/GenBank/DDBJ whole genome shotgun (WGS) entry which is preliminary data.</text>
</comment>
<feature type="non-terminal residue" evidence="18">
    <location>
        <position position="1"/>
    </location>
</feature>
<name>A0A401NNC6_SCYTO</name>
<dbReference type="OrthoDB" id="65481at2759"/>
<feature type="region of interest" description="Disordered" evidence="16">
    <location>
        <begin position="1"/>
        <end position="30"/>
    </location>
</feature>
<dbReference type="AlphaFoldDB" id="A0A401NNC6"/>
<evidence type="ECO:0000256" key="4">
    <source>
        <dbReference type="ARBA" id="ARBA00022679"/>
    </source>
</evidence>
<evidence type="ECO:0000256" key="15">
    <source>
        <dbReference type="ARBA" id="ARBA00023180"/>
    </source>
</evidence>
<keyword evidence="15" id="KW-0325">Glycoprotein</keyword>
<dbReference type="GO" id="GO:0005524">
    <property type="term" value="F:ATP binding"/>
    <property type="evidence" value="ECO:0007669"/>
    <property type="project" value="UniProtKB-KW"/>
</dbReference>
<evidence type="ECO:0000256" key="5">
    <source>
        <dbReference type="ARBA" id="ARBA00022692"/>
    </source>
</evidence>
<evidence type="ECO:0000256" key="1">
    <source>
        <dbReference type="ARBA" id="ARBA00004251"/>
    </source>
</evidence>
<dbReference type="InterPro" id="IPR020837">
    <property type="entry name" value="Fibrinogen_CS"/>
</dbReference>
<keyword evidence="11" id="KW-0472">Membrane</keyword>
<keyword evidence="4" id="KW-0808">Transferase</keyword>
<proteinExistence type="predicted"/>
<dbReference type="InterPro" id="IPR055163">
    <property type="entry name" value="ALK/LTK-like_GRD"/>
</dbReference>
<evidence type="ECO:0000256" key="16">
    <source>
        <dbReference type="SAM" id="MobiDB-lite"/>
    </source>
</evidence>
<accession>A0A401NNC6</accession>
<keyword evidence="7" id="KW-0547">Nucleotide-binding</keyword>
<feature type="compositionally biased region" description="Polar residues" evidence="16">
    <location>
        <begin position="1"/>
        <end position="11"/>
    </location>
</feature>
<evidence type="ECO:0000256" key="14">
    <source>
        <dbReference type="ARBA" id="ARBA00023170"/>
    </source>
</evidence>
<evidence type="ECO:0000256" key="11">
    <source>
        <dbReference type="ARBA" id="ARBA00023136"/>
    </source>
</evidence>
<keyword evidence="14" id="KW-0675">Receptor</keyword>
<evidence type="ECO:0000313" key="19">
    <source>
        <dbReference type="Proteomes" id="UP000288216"/>
    </source>
</evidence>
<keyword evidence="8" id="KW-0418">Kinase</keyword>
<evidence type="ECO:0000256" key="12">
    <source>
        <dbReference type="ARBA" id="ARBA00023137"/>
    </source>
</evidence>
<evidence type="ECO:0000256" key="8">
    <source>
        <dbReference type="ARBA" id="ARBA00022777"/>
    </source>
</evidence>
<keyword evidence="6" id="KW-0732">Signal</keyword>
<evidence type="ECO:0000256" key="3">
    <source>
        <dbReference type="ARBA" id="ARBA00022475"/>
    </source>
</evidence>
<reference evidence="18 19" key="1">
    <citation type="journal article" date="2018" name="Nat. Ecol. Evol.">
        <title>Shark genomes provide insights into elasmobranch evolution and the origin of vertebrates.</title>
        <authorList>
            <person name="Hara Y"/>
            <person name="Yamaguchi K"/>
            <person name="Onimaru K"/>
            <person name="Kadota M"/>
            <person name="Koyanagi M"/>
            <person name="Keeley SD"/>
            <person name="Tatsumi K"/>
            <person name="Tanaka K"/>
            <person name="Motone F"/>
            <person name="Kageyama Y"/>
            <person name="Nozu R"/>
            <person name="Adachi N"/>
            <person name="Nishimura O"/>
            <person name="Nakagawa R"/>
            <person name="Tanegashima C"/>
            <person name="Kiyatake I"/>
            <person name="Matsumoto R"/>
            <person name="Murakumo K"/>
            <person name="Nishida K"/>
            <person name="Terakita A"/>
            <person name="Kuratani S"/>
            <person name="Sato K"/>
            <person name="Hyodo S Kuraku.S."/>
        </authorList>
    </citation>
    <scope>NUCLEOTIDE SEQUENCE [LARGE SCALE GENOMIC DNA]</scope>
</reference>
<keyword evidence="13" id="KW-1015">Disulfide bond</keyword>
<evidence type="ECO:0000259" key="17">
    <source>
        <dbReference type="Pfam" id="PF12810"/>
    </source>
</evidence>
<evidence type="ECO:0000313" key="18">
    <source>
        <dbReference type="EMBL" id="GCB62362.1"/>
    </source>
</evidence>
<keyword evidence="3" id="KW-1003">Cell membrane</keyword>
<evidence type="ECO:0000256" key="9">
    <source>
        <dbReference type="ARBA" id="ARBA00022840"/>
    </source>
</evidence>
<dbReference type="GO" id="GO:0004714">
    <property type="term" value="F:transmembrane receptor protein tyrosine kinase activity"/>
    <property type="evidence" value="ECO:0007669"/>
    <property type="project" value="UniProtKB-EC"/>
</dbReference>
<keyword evidence="19" id="KW-1185">Reference proteome</keyword>
<dbReference type="PANTHER" id="PTHR31535:SF3">
    <property type="entry name" value="REGULATORY PROTEIN ZESTE"/>
    <property type="match status" value="1"/>
</dbReference>
<organism evidence="18 19">
    <name type="scientific">Scyliorhinus torazame</name>
    <name type="common">Cloudy catshark</name>
    <name type="synonym">Catulus torazame</name>
    <dbReference type="NCBI Taxonomy" id="75743"/>
    <lineage>
        <taxon>Eukaryota</taxon>
        <taxon>Metazoa</taxon>
        <taxon>Chordata</taxon>
        <taxon>Craniata</taxon>
        <taxon>Vertebrata</taxon>
        <taxon>Chondrichthyes</taxon>
        <taxon>Elasmobranchii</taxon>
        <taxon>Galeomorphii</taxon>
        <taxon>Galeoidea</taxon>
        <taxon>Carcharhiniformes</taxon>
        <taxon>Scyliorhinidae</taxon>
        <taxon>Scyliorhinus</taxon>
    </lineage>
</organism>
<comment type="subcellular location">
    <subcellularLocation>
        <location evidence="1">Cell membrane</location>
        <topology evidence="1">Single-pass type I membrane protein</topology>
    </subcellularLocation>
</comment>
<dbReference type="PROSITE" id="PS00514">
    <property type="entry name" value="FIBRINOGEN_C_1"/>
    <property type="match status" value="1"/>
</dbReference>
<dbReference type="EC" id="2.7.10.1" evidence="2"/>